<dbReference type="Proteomes" id="UP001057402">
    <property type="component" value="Chromosome 12"/>
</dbReference>
<evidence type="ECO:0000313" key="2">
    <source>
        <dbReference type="Proteomes" id="UP001057402"/>
    </source>
</evidence>
<proteinExistence type="predicted"/>
<accession>A0ACB9L556</accession>
<reference evidence="2" key="1">
    <citation type="journal article" date="2023" name="Front. Plant Sci.">
        <title>Chromosomal-level genome assembly of Melastoma candidum provides insights into trichome evolution.</title>
        <authorList>
            <person name="Zhong Y."/>
            <person name="Wu W."/>
            <person name="Sun C."/>
            <person name="Zou P."/>
            <person name="Liu Y."/>
            <person name="Dai S."/>
            <person name="Zhou R."/>
        </authorList>
    </citation>
    <scope>NUCLEOTIDE SEQUENCE [LARGE SCALE GENOMIC DNA]</scope>
</reference>
<protein>
    <submittedName>
        <fullName evidence="1">Uncharacterized protein</fullName>
    </submittedName>
</protein>
<name>A0ACB9L556_9MYRT</name>
<comment type="caution">
    <text evidence="1">The sequence shown here is derived from an EMBL/GenBank/DDBJ whole genome shotgun (WGS) entry which is preliminary data.</text>
</comment>
<gene>
    <name evidence="1" type="ORF">MLD38_039892</name>
</gene>
<evidence type="ECO:0000313" key="1">
    <source>
        <dbReference type="EMBL" id="KAI4304371.1"/>
    </source>
</evidence>
<sequence>MANLSLTFPFLLLLVLTLFSSSSSDFVSNPEVLTPSPPLEHPPPLHHPPAVAPALPPSQHHHHPHHPHAPNPSPSHSPAPFHGHHPHHHSHAHSPAPAPTPTYHGPRPALPPFRPMERRFIAVQGVVYCKSCKYAGADTLLGASPLLGAVVKLECNNTKLRPSTQVAKTDKNGYFYLEAPKTVTSYAFHKCKAYLVSSPLATCSKASLLHGGSTGASLRPDKPFMAQKLPFILYTVGPLAFEPQCPH</sequence>
<keyword evidence="2" id="KW-1185">Reference proteome</keyword>
<dbReference type="EMBL" id="CM042891">
    <property type="protein sequence ID" value="KAI4304371.1"/>
    <property type="molecule type" value="Genomic_DNA"/>
</dbReference>
<organism evidence="1 2">
    <name type="scientific">Melastoma candidum</name>
    <dbReference type="NCBI Taxonomy" id="119954"/>
    <lineage>
        <taxon>Eukaryota</taxon>
        <taxon>Viridiplantae</taxon>
        <taxon>Streptophyta</taxon>
        <taxon>Embryophyta</taxon>
        <taxon>Tracheophyta</taxon>
        <taxon>Spermatophyta</taxon>
        <taxon>Magnoliopsida</taxon>
        <taxon>eudicotyledons</taxon>
        <taxon>Gunneridae</taxon>
        <taxon>Pentapetalae</taxon>
        <taxon>rosids</taxon>
        <taxon>malvids</taxon>
        <taxon>Myrtales</taxon>
        <taxon>Melastomataceae</taxon>
        <taxon>Melastomatoideae</taxon>
        <taxon>Melastomateae</taxon>
        <taxon>Melastoma</taxon>
    </lineage>
</organism>